<evidence type="ECO:0000313" key="4">
    <source>
        <dbReference type="EMBL" id="NCS90921.1"/>
    </source>
</evidence>
<accession>A0A8J7YU02</accession>
<gene>
    <name evidence="4" type="ORF">GW779_00640</name>
    <name evidence="3" type="ORF">GW910_00750</name>
</gene>
<dbReference type="Proteomes" id="UP000738826">
    <property type="component" value="Unassembled WGS sequence"/>
</dbReference>
<dbReference type="CDD" id="cd18726">
    <property type="entry name" value="PIN_LabA-like"/>
    <property type="match status" value="1"/>
</dbReference>
<proteinExistence type="predicted"/>
<dbReference type="Proteomes" id="UP000768163">
    <property type="component" value="Unassembled WGS sequence"/>
</dbReference>
<reference evidence="3" key="1">
    <citation type="submission" date="2019-11" db="EMBL/GenBank/DDBJ databases">
        <title>Lipid analysis of CO2-rich subsurface aquifers suggests an autotrophy-based deep biosphere with lysolipids enriched in CPR bacteria.</title>
        <authorList>
            <person name="Probst A.J."/>
            <person name="Elling F.J."/>
            <person name="Castelle C.J."/>
            <person name="Zhu Q."/>
            <person name="Elvert M."/>
            <person name="Birarda G."/>
            <person name="Holman H.-Y."/>
            <person name="Lane K.R."/>
            <person name="Ladd B."/>
            <person name="Ryan M.C."/>
            <person name="Woyke T."/>
            <person name="Hinrichs K.-U."/>
            <person name="Banfield J.F."/>
        </authorList>
    </citation>
    <scope>NUCLEOTIDE SEQUENCE</scope>
    <source>
        <strain evidence="3">CG_2015-01_33_1645</strain>
        <strain evidence="4">CG_2015-04_33_537</strain>
    </source>
</reference>
<dbReference type="EMBL" id="JAACQH010000010">
    <property type="protein sequence ID" value="NCS90921.1"/>
    <property type="molecule type" value="Genomic_DNA"/>
</dbReference>
<comment type="caution">
    <text evidence="3">The sequence shown here is derived from an EMBL/GenBank/DDBJ whole genome shotgun (WGS) entry which is preliminary data.</text>
</comment>
<sequence>MVSAMIEIEKFKELLKKKNKLAVFVDGPNVLRRDVNLSLREIKENLKTVGLIKICRVYLNQNAPSKLVEAAINEGYEVVTTPSDVDVCMAVDATSAVYNNAINVIALVTRDTDFHFVLKKAKEMGKATIVVGAKENFSSALRNTADEAILLEGIKKSKEVENKEVKKDEEKKVENVKSKEGIIAKIKKRITSGKSSKPKDAGNKEQNAEGGKTTSKTV</sequence>
<evidence type="ECO:0000256" key="1">
    <source>
        <dbReference type="SAM" id="MobiDB-lite"/>
    </source>
</evidence>
<feature type="compositionally biased region" description="Basic and acidic residues" evidence="1">
    <location>
        <begin position="197"/>
        <end position="207"/>
    </location>
</feature>
<dbReference type="EMBL" id="JAACVF010000017">
    <property type="protein sequence ID" value="NCN64597.1"/>
    <property type="molecule type" value="Genomic_DNA"/>
</dbReference>
<organism evidence="3 5">
    <name type="scientific">Candidatus Altarchaeum hamiconexum</name>
    <dbReference type="NCBI Taxonomy" id="1803513"/>
    <lineage>
        <taxon>Archaea</taxon>
        <taxon>Candidatus Altarchaeota</taxon>
        <taxon>Candidatus Altiarchaeia</taxon>
        <taxon>Candidatus Altarchaeales</taxon>
        <taxon>Candidatus Altarchaeaceae</taxon>
        <taxon>Candidatus Altarchaeum</taxon>
    </lineage>
</organism>
<evidence type="ECO:0000313" key="3">
    <source>
        <dbReference type="EMBL" id="NCN64597.1"/>
    </source>
</evidence>
<protein>
    <submittedName>
        <fullName evidence="3">NYN domain-containing protein</fullName>
    </submittedName>
</protein>
<dbReference type="PANTHER" id="PTHR35811">
    <property type="entry name" value="SLR1870 PROTEIN"/>
    <property type="match status" value="1"/>
</dbReference>
<dbReference type="AlphaFoldDB" id="A0A8J7YU02"/>
<dbReference type="Gene3D" id="3.40.50.1010">
    <property type="entry name" value="5'-nuclease"/>
    <property type="match status" value="1"/>
</dbReference>
<feature type="region of interest" description="Disordered" evidence="1">
    <location>
        <begin position="188"/>
        <end position="218"/>
    </location>
</feature>
<evidence type="ECO:0000313" key="5">
    <source>
        <dbReference type="Proteomes" id="UP000768163"/>
    </source>
</evidence>
<dbReference type="PANTHER" id="PTHR35811:SF1">
    <property type="entry name" value="HTH OST-TYPE DOMAIN-CONTAINING PROTEIN"/>
    <property type="match status" value="1"/>
</dbReference>
<name>A0A8J7YU02_9ARCH</name>
<dbReference type="GO" id="GO:0004540">
    <property type="term" value="F:RNA nuclease activity"/>
    <property type="evidence" value="ECO:0007669"/>
    <property type="project" value="InterPro"/>
</dbReference>
<feature type="domain" description="NYN" evidence="2">
    <location>
        <begin position="20"/>
        <end position="151"/>
    </location>
</feature>
<evidence type="ECO:0000259" key="2">
    <source>
        <dbReference type="Pfam" id="PF01936"/>
    </source>
</evidence>
<dbReference type="InterPro" id="IPR021139">
    <property type="entry name" value="NYN"/>
</dbReference>
<dbReference type="Pfam" id="PF01936">
    <property type="entry name" value="NYN"/>
    <property type="match status" value="1"/>
</dbReference>